<feature type="region of interest" description="Disordered" evidence="1">
    <location>
        <begin position="36"/>
        <end position="60"/>
    </location>
</feature>
<protein>
    <recommendedName>
        <fullName evidence="5">Copper resistance protein NlpE</fullName>
    </recommendedName>
</protein>
<reference evidence="3 4" key="1">
    <citation type="submission" date="2017-08" db="EMBL/GenBank/DDBJ databases">
        <authorList>
            <person name="Park S.-J."/>
            <person name="Kim H."/>
        </authorList>
    </citation>
    <scope>NUCLEOTIDE SEQUENCE [LARGE SCALE GENOMIC DNA]</scope>
    <source>
        <strain evidence="4">ye3</strain>
    </source>
</reference>
<dbReference type="Proteomes" id="UP000283474">
    <property type="component" value="Chromosome"/>
</dbReference>
<sequence length="219" mass="23038">MPRPASSILLSYCKPLGAVALALVMAGCATQRPDNYYDAPHDSTEADARKQAQGRQGASAPAQIQLGFGGTQAAKANDDSAAAQASENVIKARPLAEPKTFLGTIPCLAATAACSATRLTLTLAPGGEWRSRTVLLDTPDTASNIVQQGCWNVVGTEPLRIVLSMANDASKANLTFINDNVLRINMIDNIRPTLNYSLTRQADVDGIDELAAKAPLSCN</sequence>
<dbReference type="RefSeq" id="WP_128356215.1">
    <property type="nucleotide sequence ID" value="NZ_CP022987.1"/>
</dbReference>
<accession>A0A410GG07</accession>
<dbReference type="OrthoDB" id="8688958at2"/>
<keyword evidence="4" id="KW-1185">Reference proteome</keyword>
<evidence type="ECO:0000313" key="4">
    <source>
        <dbReference type="Proteomes" id="UP000283474"/>
    </source>
</evidence>
<evidence type="ECO:0008006" key="5">
    <source>
        <dbReference type="Google" id="ProtNLM"/>
    </source>
</evidence>
<evidence type="ECO:0000256" key="1">
    <source>
        <dbReference type="SAM" id="MobiDB-lite"/>
    </source>
</evidence>
<feature type="compositionally biased region" description="Basic and acidic residues" evidence="1">
    <location>
        <begin position="39"/>
        <end position="50"/>
    </location>
</feature>
<proteinExistence type="predicted"/>
<keyword evidence="2" id="KW-0732">Signal</keyword>
<feature type="signal peptide" evidence="2">
    <location>
        <begin position="1"/>
        <end position="20"/>
    </location>
</feature>
<dbReference type="EMBL" id="CP022987">
    <property type="protein sequence ID" value="QAA95224.1"/>
    <property type="molecule type" value="Genomic_DNA"/>
</dbReference>
<evidence type="ECO:0000256" key="2">
    <source>
        <dbReference type="SAM" id="SignalP"/>
    </source>
</evidence>
<dbReference type="PROSITE" id="PS51257">
    <property type="entry name" value="PROKAR_LIPOPROTEIN"/>
    <property type="match status" value="1"/>
</dbReference>
<gene>
    <name evidence="3" type="ORF">CKA81_16140</name>
</gene>
<name>A0A410GG07_9BURK</name>
<dbReference type="Gene3D" id="2.40.128.640">
    <property type="match status" value="1"/>
</dbReference>
<dbReference type="KEGG" id="pus:CKA81_16140"/>
<feature type="chain" id="PRO_5019137445" description="Copper resistance protein NlpE" evidence="2">
    <location>
        <begin position="21"/>
        <end position="219"/>
    </location>
</feature>
<organism evidence="3 4">
    <name type="scientific">Pollutimonas thiosulfatoxidans</name>
    <dbReference type="NCBI Taxonomy" id="2028345"/>
    <lineage>
        <taxon>Bacteria</taxon>
        <taxon>Pseudomonadati</taxon>
        <taxon>Pseudomonadota</taxon>
        <taxon>Betaproteobacteria</taxon>
        <taxon>Burkholderiales</taxon>
        <taxon>Alcaligenaceae</taxon>
        <taxon>Pollutimonas</taxon>
    </lineage>
</organism>
<dbReference type="AlphaFoldDB" id="A0A410GG07"/>
<evidence type="ECO:0000313" key="3">
    <source>
        <dbReference type="EMBL" id="QAA95224.1"/>
    </source>
</evidence>